<dbReference type="PANTHER" id="PTHR30273">
    <property type="entry name" value="PERIPLASMIC SIGNAL SENSOR AND SIGMA FACTOR ACTIVATOR FECR-RELATED"/>
    <property type="match status" value="1"/>
</dbReference>
<proteinExistence type="predicted"/>
<protein>
    <submittedName>
        <fullName evidence="4">FecR family protein</fullName>
    </submittedName>
</protein>
<sequence>MKTDKAEDLIKKYIHGTASSDEEALLENWYDQTALNLKDLPEMPDYPKIEQKILMALRKEQRAVPSMPIWQRFAAAAAVLVLIANGLFYINKDNDQQLLVVQKDIIPGGNNAVLTLANGRKINLSSGGSGNILNTGNITISKNGSGQVTYQVNHTRPADTNPAHTELAYNTISTPKGGQWNVLLADGTHVWLNATSELSFPQAFQGAERVVTLKGEAYFEVAKDKSHPFVVKSKQQEVKVLGTHFNINSYDDEPSVKTTLLEGSVEVSSSRLQLVIEPGEQVMNTEDVLKKVKMADPEEVTAWKKGLFYFDNTDVKTLMRQLARWYDIEVVYEGKPSKYKFAGELRRNMALANVLQILEQGGIHLKMEGRKLIVIP</sequence>
<dbReference type="EMBL" id="FXTN01000002">
    <property type="protein sequence ID" value="SMO43361.1"/>
    <property type="molecule type" value="Genomic_DNA"/>
</dbReference>
<evidence type="ECO:0000259" key="2">
    <source>
        <dbReference type="Pfam" id="PF04773"/>
    </source>
</evidence>
<dbReference type="Gene3D" id="2.60.120.1440">
    <property type="match status" value="1"/>
</dbReference>
<dbReference type="OrthoDB" id="1099963at2"/>
<organism evidence="4 5">
    <name type="scientific">Pedobacter westerhofensis</name>
    <dbReference type="NCBI Taxonomy" id="425512"/>
    <lineage>
        <taxon>Bacteria</taxon>
        <taxon>Pseudomonadati</taxon>
        <taxon>Bacteroidota</taxon>
        <taxon>Sphingobacteriia</taxon>
        <taxon>Sphingobacteriales</taxon>
        <taxon>Sphingobacteriaceae</taxon>
        <taxon>Pedobacter</taxon>
    </lineage>
</organism>
<gene>
    <name evidence="4" type="ORF">SAMN06265348_10294</name>
</gene>
<dbReference type="PIRSF" id="PIRSF018266">
    <property type="entry name" value="FecR"/>
    <property type="match status" value="1"/>
</dbReference>
<dbReference type="Pfam" id="PF16344">
    <property type="entry name" value="FecR_C"/>
    <property type="match status" value="1"/>
</dbReference>
<keyword evidence="1" id="KW-0812">Transmembrane</keyword>
<evidence type="ECO:0000313" key="5">
    <source>
        <dbReference type="Proteomes" id="UP000320300"/>
    </source>
</evidence>
<keyword evidence="1" id="KW-1133">Transmembrane helix</keyword>
<dbReference type="InterPro" id="IPR032508">
    <property type="entry name" value="FecR_C"/>
</dbReference>
<dbReference type="InterPro" id="IPR006860">
    <property type="entry name" value="FecR"/>
</dbReference>
<accession>A0A521B8M5</accession>
<reference evidence="4 5" key="1">
    <citation type="submission" date="2017-05" db="EMBL/GenBank/DDBJ databases">
        <authorList>
            <person name="Varghese N."/>
            <person name="Submissions S."/>
        </authorList>
    </citation>
    <scope>NUCLEOTIDE SEQUENCE [LARGE SCALE GENOMIC DNA]</scope>
    <source>
        <strain evidence="4 5">DSM 19036</strain>
    </source>
</reference>
<dbReference type="RefSeq" id="WP_142526790.1">
    <property type="nucleotide sequence ID" value="NZ_CBCSJO010000003.1"/>
</dbReference>
<feature type="domain" description="Protein FecR C-terminal" evidence="3">
    <location>
        <begin position="308"/>
        <end position="374"/>
    </location>
</feature>
<dbReference type="AlphaFoldDB" id="A0A521B8M5"/>
<dbReference type="Gene3D" id="3.55.50.30">
    <property type="match status" value="1"/>
</dbReference>
<name>A0A521B8M5_9SPHI</name>
<feature type="domain" description="FecR protein" evidence="2">
    <location>
        <begin position="171"/>
        <end position="266"/>
    </location>
</feature>
<evidence type="ECO:0000313" key="4">
    <source>
        <dbReference type="EMBL" id="SMO43361.1"/>
    </source>
</evidence>
<evidence type="ECO:0000256" key="1">
    <source>
        <dbReference type="SAM" id="Phobius"/>
    </source>
</evidence>
<dbReference type="PANTHER" id="PTHR30273:SF2">
    <property type="entry name" value="PROTEIN FECR"/>
    <property type="match status" value="1"/>
</dbReference>
<dbReference type="Proteomes" id="UP000320300">
    <property type="component" value="Unassembled WGS sequence"/>
</dbReference>
<evidence type="ECO:0000259" key="3">
    <source>
        <dbReference type="Pfam" id="PF16344"/>
    </source>
</evidence>
<dbReference type="InterPro" id="IPR012373">
    <property type="entry name" value="Ferrdict_sens_TM"/>
</dbReference>
<dbReference type="FunFam" id="2.60.120.1440:FF:000001">
    <property type="entry name" value="Putative anti-sigma factor"/>
    <property type="match status" value="1"/>
</dbReference>
<keyword evidence="1" id="KW-0472">Membrane</keyword>
<feature type="transmembrane region" description="Helical" evidence="1">
    <location>
        <begin position="69"/>
        <end position="90"/>
    </location>
</feature>
<dbReference type="GO" id="GO:0016989">
    <property type="term" value="F:sigma factor antagonist activity"/>
    <property type="evidence" value="ECO:0007669"/>
    <property type="project" value="TreeGrafter"/>
</dbReference>
<dbReference type="Pfam" id="PF04773">
    <property type="entry name" value="FecR"/>
    <property type="match status" value="1"/>
</dbReference>
<keyword evidence="5" id="KW-1185">Reference proteome</keyword>